<sequence length="112" mass="11624">MVLQLLLSITSLRCFLRLLVLGSHGDPLEGKACGSGSGRAFVGPLGSVLLLNGDADVVVVVVLGVVRGVAGPPLARGSLLGRDRGESMGVTQLLLPVLHPASMEEHCELCRE</sequence>
<reference evidence="2 3" key="1">
    <citation type="submission" date="2019-03" db="EMBL/GenBank/DDBJ databases">
        <title>First draft genome of Liparis tanakae, snailfish: a comprehensive survey of snailfish specific genes.</title>
        <authorList>
            <person name="Kim W."/>
            <person name="Song I."/>
            <person name="Jeong J.-H."/>
            <person name="Kim D."/>
            <person name="Kim S."/>
            <person name="Ryu S."/>
            <person name="Song J.Y."/>
            <person name="Lee S.K."/>
        </authorList>
    </citation>
    <scope>NUCLEOTIDE SEQUENCE [LARGE SCALE GENOMIC DNA]</scope>
    <source>
        <tissue evidence="2">Muscle</tissue>
    </source>
</reference>
<dbReference type="Proteomes" id="UP000314294">
    <property type="component" value="Unassembled WGS sequence"/>
</dbReference>
<evidence type="ECO:0000256" key="1">
    <source>
        <dbReference type="SAM" id="SignalP"/>
    </source>
</evidence>
<gene>
    <name evidence="2" type="ORF">EYF80_037914</name>
</gene>
<keyword evidence="1" id="KW-0732">Signal</keyword>
<keyword evidence="3" id="KW-1185">Reference proteome</keyword>
<dbReference type="AlphaFoldDB" id="A0A4Z2GEB6"/>
<comment type="caution">
    <text evidence="2">The sequence shown here is derived from an EMBL/GenBank/DDBJ whole genome shotgun (WGS) entry which is preliminary data.</text>
</comment>
<feature type="chain" id="PRO_5021398899" description="Secreted protein" evidence="1">
    <location>
        <begin position="26"/>
        <end position="112"/>
    </location>
</feature>
<evidence type="ECO:0008006" key="4">
    <source>
        <dbReference type="Google" id="ProtNLM"/>
    </source>
</evidence>
<evidence type="ECO:0000313" key="2">
    <source>
        <dbReference type="EMBL" id="TNN51888.1"/>
    </source>
</evidence>
<evidence type="ECO:0000313" key="3">
    <source>
        <dbReference type="Proteomes" id="UP000314294"/>
    </source>
</evidence>
<dbReference type="EMBL" id="SRLO01000567">
    <property type="protein sequence ID" value="TNN51888.1"/>
    <property type="molecule type" value="Genomic_DNA"/>
</dbReference>
<protein>
    <recommendedName>
        <fullName evidence="4">Secreted protein</fullName>
    </recommendedName>
</protein>
<accession>A0A4Z2GEB6</accession>
<feature type="signal peptide" evidence="1">
    <location>
        <begin position="1"/>
        <end position="25"/>
    </location>
</feature>
<proteinExistence type="predicted"/>
<name>A0A4Z2GEB6_9TELE</name>
<organism evidence="2 3">
    <name type="scientific">Liparis tanakae</name>
    <name type="common">Tanaka's snailfish</name>
    <dbReference type="NCBI Taxonomy" id="230148"/>
    <lineage>
        <taxon>Eukaryota</taxon>
        <taxon>Metazoa</taxon>
        <taxon>Chordata</taxon>
        <taxon>Craniata</taxon>
        <taxon>Vertebrata</taxon>
        <taxon>Euteleostomi</taxon>
        <taxon>Actinopterygii</taxon>
        <taxon>Neopterygii</taxon>
        <taxon>Teleostei</taxon>
        <taxon>Neoteleostei</taxon>
        <taxon>Acanthomorphata</taxon>
        <taxon>Eupercaria</taxon>
        <taxon>Perciformes</taxon>
        <taxon>Cottioidei</taxon>
        <taxon>Cottales</taxon>
        <taxon>Liparidae</taxon>
        <taxon>Liparis</taxon>
    </lineage>
</organism>